<sequence length="401" mass="41358">MVLGAAAGWLLGPAATQIQWVGDLFIRMIRMLIVPLVFVTLVSGVTSIPAPAKLGSIGLKAMALYLATTFVAILFGITGALTLRPGRGVTLEGVAAAAPLSEPVPLGERLMAIVPENVFAAFASGDILAIIFFGILLGAGLLTAGETARPLSRLFQAGSSAMLRITHIVMEAAPIGVFALVASVMGSEGPSAFITVFWLMFVVYIGGALHMIATHGGMVRLLARRPLLGFLTAAREPQLLAFSTSSSAATLPATLEAAVERMHVGRPVASSVIPLGATINMDGTALYVAAVAIFAAQIFGVPLGVGDYATIAFTTMLVSIGTASVPSASLFLMAAVLEVIGITPEQTALVIGFLLPFDRILDMWRTVINVTGDLAVATCVAAIEGELNDSSSDIAAIDLIG</sequence>
<gene>
    <name evidence="8" type="primary">gltT_2</name>
    <name evidence="8" type="ORF">SPMU_32410</name>
</gene>
<dbReference type="SUPFAM" id="SSF118215">
    <property type="entry name" value="Proton glutamate symport protein"/>
    <property type="match status" value="1"/>
</dbReference>
<feature type="transmembrane region" description="Helical" evidence="7">
    <location>
        <begin position="118"/>
        <end position="144"/>
    </location>
</feature>
<dbReference type="InterPro" id="IPR001991">
    <property type="entry name" value="Na-dicarboxylate_symporter"/>
</dbReference>
<evidence type="ECO:0000256" key="5">
    <source>
        <dbReference type="ARBA" id="ARBA00022989"/>
    </source>
</evidence>
<comment type="subcellular location">
    <subcellularLocation>
        <location evidence="1">Cell membrane</location>
        <topology evidence="1">Multi-pass membrane protein</topology>
    </subcellularLocation>
</comment>
<evidence type="ECO:0000256" key="6">
    <source>
        <dbReference type="ARBA" id="ARBA00023136"/>
    </source>
</evidence>
<evidence type="ECO:0000313" key="9">
    <source>
        <dbReference type="Proteomes" id="UP000197783"/>
    </source>
</evidence>
<dbReference type="PANTHER" id="PTHR42865:SF7">
    <property type="entry name" value="PROTON_GLUTAMATE-ASPARTATE SYMPORTER"/>
    <property type="match status" value="1"/>
</dbReference>
<comment type="caution">
    <text evidence="8">The sequence shown here is derived from an EMBL/GenBank/DDBJ whole genome shotgun (WGS) entry which is preliminary data.</text>
</comment>
<protein>
    <submittedName>
        <fullName evidence="8">Proton/sodium-glutamate symport protein</fullName>
    </submittedName>
</protein>
<dbReference type="GO" id="GO:0015293">
    <property type="term" value="F:symporter activity"/>
    <property type="evidence" value="ECO:0007669"/>
    <property type="project" value="UniProtKB-KW"/>
</dbReference>
<name>A0A245ZE13_9SPHN</name>
<dbReference type="Proteomes" id="UP000197783">
    <property type="component" value="Unassembled WGS sequence"/>
</dbReference>
<keyword evidence="2" id="KW-0813">Transport</keyword>
<feature type="transmembrane region" description="Helical" evidence="7">
    <location>
        <begin position="311"/>
        <end position="337"/>
    </location>
</feature>
<feature type="transmembrane region" description="Helical" evidence="7">
    <location>
        <begin position="165"/>
        <end position="186"/>
    </location>
</feature>
<evidence type="ECO:0000256" key="1">
    <source>
        <dbReference type="ARBA" id="ARBA00004651"/>
    </source>
</evidence>
<evidence type="ECO:0000256" key="3">
    <source>
        <dbReference type="ARBA" id="ARBA00022475"/>
    </source>
</evidence>
<reference evidence="8 9" key="1">
    <citation type="submission" date="2017-03" db="EMBL/GenBank/DDBJ databases">
        <title>Genome sequence of Sphingomonas mucosissima DSM 17494.</title>
        <authorList>
            <person name="Poehlein A."/>
            <person name="Wuebbeler J.H."/>
            <person name="Steinbuechel A."/>
            <person name="Daniel R."/>
        </authorList>
    </citation>
    <scope>NUCLEOTIDE SEQUENCE [LARGE SCALE GENOMIC DNA]</scope>
    <source>
        <strain evidence="8 9">DSM 17494</strain>
    </source>
</reference>
<keyword evidence="9" id="KW-1185">Reference proteome</keyword>
<keyword evidence="5 7" id="KW-1133">Transmembrane helix</keyword>
<dbReference type="InterPro" id="IPR036458">
    <property type="entry name" value="Na:dicarbo_symporter_sf"/>
</dbReference>
<dbReference type="GO" id="GO:0005886">
    <property type="term" value="C:plasma membrane"/>
    <property type="evidence" value="ECO:0007669"/>
    <property type="project" value="UniProtKB-SubCell"/>
</dbReference>
<proteinExistence type="predicted"/>
<dbReference type="EMBL" id="NBBJ01000007">
    <property type="protein sequence ID" value="OWK27996.1"/>
    <property type="molecule type" value="Genomic_DNA"/>
</dbReference>
<dbReference type="Pfam" id="PF00375">
    <property type="entry name" value="SDF"/>
    <property type="match status" value="1"/>
</dbReference>
<keyword evidence="6 7" id="KW-0472">Membrane</keyword>
<feature type="transmembrane region" description="Helical" evidence="7">
    <location>
        <begin position="32"/>
        <end position="50"/>
    </location>
</feature>
<accession>A0A245ZE13</accession>
<evidence type="ECO:0000256" key="7">
    <source>
        <dbReference type="SAM" id="Phobius"/>
    </source>
</evidence>
<dbReference type="AlphaFoldDB" id="A0A245ZE13"/>
<dbReference type="PRINTS" id="PR00173">
    <property type="entry name" value="EDTRNSPORT"/>
</dbReference>
<feature type="transmembrane region" description="Helical" evidence="7">
    <location>
        <begin position="192"/>
        <end position="213"/>
    </location>
</feature>
<keyword evidence="3" id="KW-1003">Cell membrane</keyword>
<evidence type="ECO:0000256" key="4">
    <source>
        <dbReference type="ARBA" id="ARBA00022692"/>
    </source>
</evidence>
<dbReference type="PANTHER" id="PTHR42865">
    <property type="entry name" value="PROTON/GLUTAMATE-ASPARTATE SYMPORTER"/>
    <property type="match status" value="1"/>
</dbReference>
<organism evidence="8 9">
    <name type="scientific">Sphingomonas mucosissima</name>
    <dbReference type="NCBI Taxonomy" id="370959"/>
    <lineage>
        <taxon>Bacteria</taxon>
        <taxon>Pseudomonadati</taxon>
        <taxon>Pseudomonadota</taxon>
        <taxon>Alphaproteobacteria</taxon>
        <taxon>Sphingomonadales</taxon>
        <taxon>Sphingomonadaceae</taxon>
        <taxon>Sphingomonas</taxon>
    </lineage>
</organism>
<feature type="transmembrane region" description="Helical" evidence="7">
    <location>
        <begin position="62"/>
        <end position="83"/>
    </location>
</feature>
<evidence type="ECO:0000313" key="8">
    <source>
        <dbReference type="EMBL" id="OWK27996.1"/>
    </source>
</evidence>
<keyword evidence="4 7" id="KW-0812">Transmembrane</keyword>
<feature type="transmembrane region" description="Helical" evidence="7">
    <location>
        <begin position="285"/>
        <end position="305"/>
    </location>
</feature>
<evidence type="ECO:0000256" key="2">
    <source>
        <dbReference type="ARBA" id="ARBA00022448"/>
    </source>
</evidence>
<dbReference type="Gene3D" id="1.10.3860.10">
    <property type="entry name" value="Sodium:dicarboxylate symporter"/>
    <property type="match status" value="1"/>
</dbReference>